<organism evidence="23 24">
    <name type="scientific">Boletus reticuloceps</name>
    <dbReference type="NCBI Taxonomy" id="495285"/>
    <lineage>
        <taxon>Eukaryota</taxon>
        <taxon>Fungi</taxon>
        <taxon>Dikarya</taxon>
        <taxon>Basidiomycota</taxon>
        <taxon>Agaricomycotina</taxon>
        <taxon>Agaricomycetes</taxon>
        <taxon>Agaricomycetidae</taxon>
        <taxon>Boletales</taxon>
        <taxon>Boletineae</taxon>
        <taxon>Boletaceae</taxon>
        <taxon>Boletoideae</taxon>
        <taxon>Boletus</taxon>
    </lineage>
</organism>
<evidence type="ECO:0000256" key="12">
    <source>
        <dbReference type="ARBA" id="ARBA00023140"/>
    </source>
</evidence>
<name>A0A8I2YRN7_9AGAM</name>
<evidence type="ECO:0000256" key="15">
    <source>
        <dbReference type="ARBA" id="ARBA00052702"/>
    </source>
</evidence>
<dbReference type="GO" id="GO:0005777">
    <property type="term" value="C:peroxisome"/>
    <property type="evidence" value="ECO:0007669"/>
    <property type="project" value="UniProtKB-SubCell"/>
</dbReference>
<dbReference type="PANTHER" id="PTHR22589">
    <property type="entry name" value="CARNITINE O-ACYLTRANSFERASE"/>
    <property type="match status" value="1"/>
</dbReference>
<dbReference type="PROSITE" id="PS00439">
    <property type="entry name" value="ACYLTRANSF_C_1"/>
    <property type="match status" value="1"/>
</dbReference>
<evidence type="ECO:0000256" key="19">
    <source>
        <dbReference type="PIRSR" id="PIRSR600542-1"/>
    </source>
</evidence>
<dbReference type="GO" id="GO:0004092">
    <property type="term" value="F:carnitine O-acetyltransferase activity"/>
    <property type="evidence" value="ECO:0007669"/>
    <property type="project" value="UniProtKB-EC"/>
</dbReference>
<dbReference type="OrthoDB" id="240216at2759"/>
<dbReference type="EC" id="2.3.1.7" evidence="17"/>
<evidence type="ECO:0000256" key="7">
    <source>
        <dbReference type="ARBA" id="ARBA00022832"/>
    </source>
</evidence>
<evidence type="ECO:0000256" key="5">
    <source>
        <dbReference type="ARBA" id="ARBA00022679"/>
    </source>
</evidence>
<dbReference type="InterPro" id="IPR023213">
    <property type="entry name" value="CAT-like_dom_sf"/>
</dbReference>
<evidence type="ECO:0000256" key="20">
    <source>
        <dbReference type="SAM" id="Coils"/>
    </source>
</evidence>
<feature type="coiled-coil region" evidence="20">
    <location>
        <begin position="714"/>
        <end position="741"/>
    </location>
</feature>
<keyword evidence="14 23" id="KW-0012">Acyltransferase</keyword>
<evidence type="ECO:0000256" key="18">
    <source>
        <dbReference type="ARBA" id="ARBA00073438"/>
    </source>
</evidence>
<comment type="similarity">
    <text evidence="3">Belongs to the carnitine/choline acetyltransferase family.</text>
</comment>
<keyword evidence="11" id="KW-0472">Membrane</keyword>
<keyword evidence="7" id="KW-0276">Fatty acid metabolism</keyword>
<evidence type="ECO:0000256" key="11">
    <source>
        <dbReference type="ARBA" id="ARBA00023136"/>
    </source>
</evidence>
<feature type="region of interest" description="Disordered" evidence="21">
    <location>
        <begin position="766"/>
        <end position="813"/>
    </location>
</feature>
<feature type="compositionally biased region" description="Polar residues" evidence="21">
    <location>
        <begin position="634"/>
        <end position="649"/>
    </location>
</feature>
<dbReference type="Pfam" id="PF04082">
    <property type="entry name" value="Fungal_trans"/>
    <property type="match status" value="1"/>
</dbReference>
<evidence type="ECO:0000256" key="14">
    <source>
        <dbReference type="ARBA" id="ARBA00023315"/>
    </source>
</evidence>
<keyword evidence="5 23" id="KW-0808">Transferase</keyword>
<protein>
    <recommendedName>
        <fullName evidence="18">Carnitine O-acetyltransferase, mitochondrial</fullName>
        <ecNumber evidence="17">2.3.1.7</ecNumber>
    </recommendedName>
</protein>
<dbReference type="FunFam" id="3.30.559.70:FF:000007">
    <property type="entry name" value="Carnitine O-acetyltransferase, mitochondrial"/>
    <property type="match status" value="1"/>
</dbReference>
<keyword evidence="4" id="KW-0813">Transport</keyword>
<keyword evidence="20" id="KW-0175">Coiled coil</keyword>
<dbReference type="PANTHER" id="PTHR22589:SF103">
    <property type="entry name" value="CARNITINE O-ACETYL-TRANSFERASE, ISOFORM A-RELATED"/>
    <property type="match status" value="1"/>
</dbReference>
<evidence type="ECO:0000256" key="2">
    <source>
        <dbReference type="ARBA" id="ARBA00004443"/>
    </source>
</evidence>
<dbReference type="Pfam" id="PF00755">
    <property type="entry name" value="Carn_acyltransf"/>
    <property type="match status" value="1"/>
</dbReference>
<keyword evidence="24" id="KW-1185">Reference proteome</keyword>
<dbReference type="SMART" id="SM00906">
    <property type="entry name" value="Fungal_trans"/>
    <property type="match status" value="1"/>
</dbReference>
<evidence type="ECO:0000256" key="10">
    <source>
        <dbReference type="ARBA" id="ARBA00023128"/>
    </source>
</evidence>
<dbReference type="Gene3D" id="3.30.559.70">
    <property type="entry name" value="Choline/Carnitine o-acyltransferase, domain 2"/>
    <property type="match status" value="1"/>
</dbReference>
<dbReference type="CDD" id="cd12148">
    <property type="entry name" value="fungal_TF_MHR"/>
    <property type="match status" value="1"/>
</dbReference>
<dbReference type="GO" id="GO:0005743">
    <property type="term" value="C:mitochondrial inner membrane"/>
    <property type="evidence" value="ECO:0007669"/>
    <property type="project" value="UniProtKB-SubCell"/>
</dbReference>
<keyword evidence="9" id="KW-0443">Lipid metabolism</keyword>
<keyword evidence="6" id="KW-0999">Mitochondrion inner membrane</keyword>
<dbReference type="InterPro" id="IPR039551">
    <property type="entry name" value="Cho/carn_acyl_trans"/>
</dbReference>
<dbReference type="GO" id="GO:0006351">
    <property type="term" value="P:DNA-templated transcription"/>
    <property type="evidence" value="ECO:0007669"/>
    <property type="project" value="InterPro"/>
</dbReference>
<dbReference type="EMBL" id="JAGFBS010000010">
    <property type="protein sequence ID" value="KAG6377245.1"/>
    <property type="molecule type" value="Genomic_DNA"/>
</dbReference>
<keyword evidence="13" id="KW-0539">Nucleus</keyword>
<dbReference type="InterPro" id="IPR007219">
    <property type="entry name" value="XnlR_reg_dom"/>
</dbReference>
<evidence type="ECO:0000256" key="21">
    <source>
        <dbReference type="SAM" id="MobiDB-lite"/>
    </source>
</evidence>
<evidence type="ECO:0000256" key="1">
    <source>
        <dbReference type="ARBA" id="ARBA00004275"/>
    </source>
</evidence>
<evidence type="ECO:0000259" key="22">
    <source>
        <dbReference type="SMART" id="SM00906"/>
    </source>
</evidence>
<feature type="domain" description="Xylanolytic transcriptional activator regulatory" evidence="22">
    <location>
        <begin position="969"/>
        <end position="1042"/>
    </location>
</feature>
<keyword evidence="8" id="KW-0809">Transit peptide</keyword>
<gene>
    <name evidence="23" type="ORF">JVT61DRAFT_1305</name>
</gene>
<feature type="compositionally biased region" description="Basic and acidic residues" evidence="21">
    <location>
        <begin position="791"/>
        <end position="805"/>
    </location>
</feature>
<feature type="region of interest" description="Disordered" evidence="21">
    <location>
        <begin position="630"/>
        <end position="649"/>
    </location>
</feature>
<dbReference type="GO" id="GO:0006631">
    <property type="term" value="P:fatty acid metabolic process"/>
    <property type="evidence" value="ECO:0007669"/>
    <property type="project" value="UniProtKB-KW"/>
</dbReference>
<comment type="subcellular location">
    <subcellularLocation>
        <location evidence="2">Mitochondrion inner membrane</location>
        <topology evidence="2">Peripheral membrane protein</topology>
        <orientation evidence="2">Matrix side</orientation>
    </subcellularLocation>
    <subcellularLocation>
        <location evidence="1">Peroxisome</location>
    </subcellularLocation>
</comment>
<proteinExistence type="inferred from homology"/>
<dbReference type="InterPro" id="IPR042231">
    <property type="entry name" value="Cho/carn_acyl_trans_2"/>
</dbReference>
<keyword evidence="10" id="KW-0496">Mitochondrion</keyword>
<dbReference type="InterPro" id="IPR000542">
    <property type="entry name" value="Carn_acyl_trans"/>
</dbReference>
<evidence type="ECO:0000256" key="13">
    <source>
        <dbReference type="ARBA" id="ARBA00023242"/>
    </source>
</evidence>
<evidence type="ECO:0000256" key="6">
    <source>
        <dbReference type="ARBA" id="ARBA00022792"/>
    </source>
</evidence>
<evidence type="ECO:0000256" key="9">
    <source>
        <dbReference type="ARBA" id="ARBA00023098"/>
    </source>
</evidence>
<sequence length="1396" mass="156870">MVVHSDVAYQPIGASSVAALTPLGVTYITWALLVLEKFDHYLGSIPRCGMLRHLSRSPRTQFVYQMAKNRPIQSSAPRRSHPLPEGYVEDPSAGPMLRFQASLPCLPVPPLASTVSKYLETVQPHLSDAEYATTHERAHAFLASPLAAELQRRLEARAADPGMKNWLADWWNEAAYMGYRDPVVVFVSYFYVHLDDPRRRDPVTRAASLLKAMLPFRALTESKRIEPEKVRGMPLCMESYKWLFHACRYPVKPVDTAAKFDPQTHDHVVFVRKNRFFEVPLVTPEGRELSAAELEAQIERVIALAGNDKGVPVGALTGENRDVWTDARAALLAASPVNGQSLERIESAAIIVCLDDTVPVTREEISWACWVGDGRNRFYDKHQLLVFDNGRSGFLGEHSCMDGTPTLRMNEFMLASLAMNKIDLGPVRTETTGANLEAPRELKFELDARCQEYIDAACTRFDALVGQHGMHVLHYEGYGKELMKRFKVSPDAWVQLVKQLAFHKMLDRPGVTYESCQTRKYQRGRTEVIRSASNESKGWAEAMLNRDVTDAERAKLFRRAVARHLQYAAWASDGQGVDRHLFGLKRMLRDGEETPDIYTDVAYSRSGHWELSTSQLSSRYLDGWGYGEDKTTKGQRNSPSPVQSVAGKFSSSTSTPLTINKQPARLKLKVISKPLLLVSYSPPSSAIACFLASPAQSAGALTSGKGSRFILANTEQLHAKIIQMSDRIRQLEDALGSLQSKCTIDPHPLLSQDLLRIKNSLELYSPQAGAPPGSHLRDEPVASSSHLPPPDVDRRSSRPSEDRSSSVEIAPSDIPTRLSPEIEKLSQTFPYPWLPNNPMRERIHSMLPSRQEAEYLCTQARLNALWQYNLDPSETWLPNLVHHVYTTPVQDLCFRRLSLLFIMMSIGLLVDLNQQNEPPRADTYHRLARASLCEMNLMDEPNLDLLQTLFYMVWYLLIFSDKSQAVAYAWSIMGLAVKLAQSLGLHRDGNRWKVIPEESQRRRMLFWELLNLDARLALSLGRPPSTCLDHVDCRRPSYAAPEMCIVPGAQSYHEWKHGFFLHCLTPVLTTAISAQPQPYQKILGVDRTIRDFTVPPTLDIFNIDGIHDNRQLTMQQVLVSSGREIVLLQLHRNFFTEAMSDYDAFSYRHKFAPSAVATYLSATRLIATLKSLEEWEPQLSKRFMCFWFNAFSGAVALSLIVSRTPFLSIAPFALRELDTVHRLFAKVAEECPKVAQALPLLTKIAEKSRKSYVQWRTSTDVAGAMDVDPEHKPRATSLGLNDGSSPFTNAHHDLTRCLRDFDTRPLPLLHTLSTFVPQGRLAETRPDLVSAHDLSSDMLALALGRDGDLISVRHPLSDSATAGVGPQRVGNHTFNFDFGALASNVENQSNTYMSWF</sequence>
<keyword evidence="12" id="KW-0576">Peroxisome</keyword>
<evidence type="ECO:0000256" key="8">
    <source>
        <dbReference type="ARBA" id="ARBA00022946"/>
    </source>
</evidence>
<evidence type="ECO:0000256" key="4">
    <source>
        <dbReference type="ARBA" id="ARBA00022448"/>
    </source>
</evidence>
<dbReference type="Gene3D" id="3.30.559.10">
    <property type="entry name" value="Chloramphenicol acetyltransferase-like domain"/>
    <property type="match status" value="1"/>
</dbReference>
<dbReference type="SUPFAM" id="SSF52777">
    <property type="entry name" value="CoA-dependent acyltransferases"/>
    <property type="match status" value="2"/>
</dbReference>
<dbReference type="GO" id="GO:0009437">
    <property type="term" value="P:carnitine metabolic process"/>
    <property type="evidence" value="ECO:0007669"/>
    <property type="project" value="TreeGrafter"/>
</dbReference>
<feature type="active site" description="Proton acceptor" evidence="19">
    <location>
        <position position="398"/>
    </location>
</feature>
<accession>A0A8I2YRN7</accession>
<feature type="region of interest" description="Disordered" evidence="21">
    <location>
        <begin position="1264"/>
        <end position="1283"/>
    </location>
</feature>
<dbReference type="GO" id="GO:0003677">
    <property type="term" value="F:DNA binding"/>
    <property type="evidence" value="ECO:0007669"/>
    <property type="project" value="InterPro"/>
</dbReference>
<evidence type="ECO:0000256" key="3">
    <source>
        <dbReference type="ARBA" id="ARBA00005232"/>
    </source>
</evidence>
<reference evidence="23" key="1">
    <citation type="submission" date="2021-03" db="EMBL/GenBank/DDBJ databases">
        <title>Evolutionary innovations through gain and loss of genes in the ectomycorrhizal Boletales.</title>
        <authorList>
            <person name="Wu G."/>
            <person name="Miyauchi S."/>
            <person name="Morin E."/>
            <person name="Yang Z.-L."/>
            <person name="Xu J."/>
            <person name="Martin F.M."/>
        </authorList>
    </citation>
    <scope>NUCLEOTIDE SEQUENCE</scope>
    <source>
        <strain evidence="23">BR01</strain>
    </source>
</reference>
<comment type="catalytic activity">
    <reaction evidence="15">
        <text>(R)-carnitine + acetyl-CoA = O-acetyl-(R)-carnitine + CoA</text>
        <dbReference type="Rhea" id="RHEA:21136"/>
        <dbReference type="ChEBI" id="CHEBI:16347"/>
        <dbReference type="ChEBI" id="CHEBI:57287"/>
        <dbReference type="ChEBI" id="CHEBI:57288"/>
        <dbReference type="ChEBI" id="CHEBI:57589"/>
        <dbReference type="EC" id="2.3.1.7"/>
    </reaction>
</comment>
<comment type="function">
    <text evidence="16">Carnitine acetylase is specific for short chain fatty acids. Carnitine acetylase seems to affect the flux through the pyruvate dehydrogenase complex. It may be involved as well in the transport of acetyl-CoA into mitochondria.</text>
</comment>
<evidence type="ECO:0000256" key="16">
    <source>
        <dbReference type="ARBA" id="ARBA00053195"/>
    </source>
</evidence>
<evidence type="ECO:0000313" key="23">
    <source>
        <dbReference type="EMBL" id="KAG6377245.1"/>
    </source>
</evidence>
<evidence type="ECO:0000256" key="17">
    <source>
        <dbReference type="ARBA" id="ARBA00066910"/>
    </source>
</evidence>
<dbReference type="Proteomes" id="UP000683000">
    <property type="component" value="Unassembled WGS sequence"/>
</dbReference>
<dbReference type="GO" id="GO:0008270">
    <property type="term" value="F:zinc ion binding"/>
    <property type="evidence" value="ECO:0007669"/>
    <property type="project" value="InterPro"/>
</dbReference>
<comment type="caution">
    <text evidence="23">The sequence shown here is derived from an EMBL/GenBank/DDBJ whole genome shotgun (WGS) entry which is preliminary data.</text>
</comment>
<evidence type="ECO:0000313" key="24">
    <source>
        <dbReference type="Proteomes" id="UP000683000"/>
    </source>
</evidence>